<accession>A0ABY7ZLH4</accession>
<proteinExistence type="predicted"/>
<protein>
    <submittedName>
        <fullName evidence="1">DUF4259 domain-containing protein</fullName>
    </submittedName>
</protein>
<evidence type="ECO:0000313" key="2">
    <source>
        <dbReference type="Proteomes" id="UP001219605"/>
    </source>
</evidence>
<dbReference type="Proteomes" id="UP001219605">
    <property type="component" value="Chromosome"/>
</dbReference>
<dbReference type="InterPro" id="IPR025355">
    <property type="entry name" value="DUF4259"/>
</dbReference>
<sequence>MGTWGAGPYDNDTAADFCGLLNDAEPARRAELVRAALHTAATTDGYLDSYFADRAIAAAAIVAAQRTGVPPQSAYAPDFLVAGGSVDLPADVGPLAVAALDRVVGADSEWRELWSEAADPGEASRTVAELRAVLAA</sequence>
<gene>
    <name evidence="1" type="ORF">PVK37_23335</name>
</gene>
<organism evidence="1 2">
    <name type="scientific">Micromonospora cathayae</name>
    <dbReference type="NCBI Taxonomy" id="3028804"/>
    <lineage>
        <taxon>Bacteria</taxon>
        <taxon>Bacillati</taxon>
        <taxon>Actinomycetota</taxon>
        <taxon>Actinomycetes</taxon>
        <taxon>Micromonosporales</taxon>
        <taxon>Micromonosporaceae</taxon>
        <taxon>Micromonospora</taxon>
    </lineage>
</organism>
<keyword evidence="2" id="KW-1185">Reference proteome</keyword>
<reference evidence="1 2" key="1">
    <citation type="submission" date="2023-02" db="EMBL/GenBank/DDBJ databases">
        <authorList>
            <person name="Mo P."/>
        </authorList>
    </citation>
    <scope>NUCLEOTIDE SEQUENCE [LARGE SCALE GENOMIC DNA]</scope>
    <source>
        <strain evidence="1 2">HUAS 3</strain>
    </source>
</reference>
<dbReference type="Pfam" id="PF14078">
    <property type="entry name" value="DUF4259"/>
    <property type="match status" value="1"/>
</dbReference>
<dbReference type="RefSeq" id="WP_275029859.1">
    <property type="nucleotide sequence ID" value="NZ_CP118615.1"/>
</dbReference>
<evidence type="ECO:0000313" key="1">
    <source>
        <dbReference type="EMBL" id="WDZ83373.1"/>
    </source>
</evidence>
<dbReference type="EMBL" id="CP118615">
    <property type="protein sequence ID" value="WDZ83373.1"/>
    <property type="molecule type" value="Genomic_DNA"/>
</dbReference>
<name>A0ABY7ZLH4_9ACTN</name>